<feature type="domain" description="Ig-like" evidence="15">
    <location>
        <begin position="149"/>
        <end position="233"/>
    </location>
</feature>
<feature type="domain" description="Ig-like" evidence="15">
    <location>
        <begin position="344"/>
        <end position="441"/>
    </location>
</feature>
<evidence type="ECO:0000256" key="14">
    <source>
        <dbReference type="SAM" id="SignalP"/>
    </source>
</evidence>
<keyword evidence="2 13" id="KW-0812">Transmembrane</keyword>
<evidence type="ECO:0000256" key="11">
    <source>
        <dbReference type="ARBA" id="ARBA00038361"/>
    </source>
</evidence>
<evidence type="ECO:0000256" key="13">
    <source>
        <dbReference type="SAM" id="Phobius"/>
    </source>
</evidence>
<evidence type="ECO:0000256" key="8">
    <source>
        <dbReference type="ARBA" id="ARBA00023157"/>
    </source>
</evidence>
<dbReference type="InterPro" id="IPR003599">
    <property type="entry name" value="Ig_sub"/>
</dbReference>
<dbReference type="SMART" id="SM00409">
    <property type="entry name" value="IG"/>
    <property type="match status" value="3"/>
</dbReference>
<dbReference type="InterPro" id="IPR013783">
    <property type="entry name" value="Ig-like_fold"/>
</dbReference>
<dbReference type="FunFam" id="2.60.40.10:FF:000829">
    <property type="entry name" value="Sialic acid-binding Ig-like lectin 8"/>
    <property type="match status" value="1"/>
</dbReference>
<evidence type="ECO:0000256" key="6">
    <source>
        <dbReference type="ARBA" id="ARBA00022989"/>
    </source>
</evidence>
<feature type="region of interest" description="Disordered" evidence="12">
    <location>
        <begin position="632"/>
        <end position="673"/>
    </location>
</feature>
<evidence type="ECO:0000256" key="5">
    <source>
        <dbReference type="ARBA" id="ARBA00022889"/>
    </source>
</evidence>
<organism evidence="16 17">
    <name type="scientific">Marmota monax</name>
    <name type="common">Woodchuck</name>
    <dbReference type="NCBI Taxonomy" id="9995"/>
    <lineage>
        <taxon>Eukaryota</taxon>
        <taxon>Metazoa</taxon>
        <taxon>Chordata</taxon>
        <taxon>Craniata</taxon>
        <taxon>Vertebrata</taxon>
        <taxon>Euteleostomi</taxon>
        <taxon>Mammalia</taxon>
        <taxon>Eutheria</taxon>
        <taxon>Euarchontoglires</taxon>
        <taxon>Glires</taxon>
        <taxon>Rodentia</taxon>
        <taxon>Sciuromorpha</taxon>
        <taxon>Sciuridae</taxon>
        <taxon>Xerinae</taxon>
        <taxon>Marmotini</taxon>
        <taxon>Marmota</taxon>
    </lineage>
</organism>
<feature type="region of interest" description="Disordered" evidence="12">
    <location>
        <begin position="752"/>
        <end position="772"/>
    </location>
</feature>
<evidence type="ECO:0000313" key="17">
    <source>
        <dbReference type="Proteomes" id="UP000335636"/>
    </source>
</evidence>
<feature type="domain" description="Ig-like" evidence="15">
    <location>
        <begin position="253"/>
        <end position="339"/>
    </location>
</feature>
<evidence type="ECO:0000256" key="3">
    <source>
        <dbReference type="ARBA" id="ARBA00022729"/>
    </source>
</evidence>
<name>A0A5E4BY78_MARMO</name>
<dbReference type="Pfam" id="PF07679">
    <property type="entry name" value="I-set"/>
    <property type="match status" value="1"/>
</dbReference>
<keyword evidence="8" id="KW-1015">Disulfide bond</keyword>
<evidence type="ECO:0000256" key="12">
    <source>
        <dbReference type="SAM" id="MobiDB-lite"/>
    </source>
</evidence>
<dbReference type="GO" id="GO:0005886">
    <property type="term" value="C:plasma membrane"/>
    <property type="evidence" value="ECO:0007669"/>
    <property type="project" value="TreeGrafter"/>
</dbReference>
<feature type="chain" id="PRO_5022699080" description="Ig-like domain-containing protein" evidence="14">
    <location>
        <begin position="17"/>
        <end position="772"/>
    </location>
</feature>
<accession>A0A5E4BY78</accession>
<dbReference type="GO" id="GO:0030246">
    <property type="term" value="F:carbohydrate binding"/>
    <property type="evidence" value="ECO:0007669"/>
    <property type="project" value="UniProtKB-KW"/>
</dbReference>
<protein>
    <recommendedName>
        <fullName evidence="15">Ig-like domain-containing protein</fullName>
    </recommendedName>
</protein>
<evidence type="ECO:0000313" key="16">
    <source>
        <dbReference type="EMBL" id="VTJ73930.1"/>
    </source>
</evidence>
<dbReference type="Pfam" id="PF07686">
    <property type="entry name" value="V-set"/>
    <property type="match status" value="1"/>
</dbReference>
<dbReference type="SUPFAM" id="SSF48726">
    <property type="entry name" value="Immunoglobulin"/>
    <property type="match status" value="6"/>
</dbReference>
<dbReference type="InterPro" id="IPR007110">
    <property type="entry name" value="Ig-like_dom"/>
</dbReference>
<keyword evidence="10" id="KW-0393">Immunoglobulin domain</keyword>
<evidence type="ECO:0000259" key="15">
    <source>
        <dbReference type="PROSITE" id="PS50835"/>
    </source>
</evidence>
<keyword evidence="7 13" id="KW-0472">Membrane</keyword>
<sequence>MLLLALLLLQLGTGSLQKNQSFWLQMQKAVTVQEGLCVLVSCSFSYPKAGWKHSTPTYGSWYKTQKNFKPDAKDNDLVATNNPDKEAKEKYKLHFRLLGDPQSNNCSLSISEVQKDDSGTYYFHLEQGDENHSYEKLLTLTVTELTQTPDIHIQEPLQSGHLSHVTCSMPGACDWPTAPRITWAGAALRAAGSGLEPSTSEILLTPHPEDHGTHLSCRVTFPRAGVSSNRTVQLSVSYAPQNLTISISGAGDPAPVAQGKFSHLEVQKGQFLRLLCAADSHPPATLSWVLEDRVLSWSCPLGPRTLELQLPVVKPGDSGLYTCRAENRLGSQQGTLDLSVQYPPEDLRVTVSQENRTVTEVIRNGTSFPVLEGQSLRLVCVTPSNPPARLSWTWGTQTLSPEWLSDAGVLELPRVQTEHGGEFTCHARSPLGSQNLSLSLSVHCDWTWGTQTLSPEWLSDAGVLELPRVQTEHGGEFTCHARSPLGSQNLSLSLSVHYPPRLLGPSCSWEAQALLCSCSSRAWPAPALHWRLGEGLLEGNSSNASLGVTSSSAGPWANSSLSLHGALSSDLRLSCEAQNAQGTQSATVLLLPGKPELRGVLLGTLGAAGGAALLSLCACLVFWLKTRRKKAASPTGTAQQDTPVDLGPVCGGPKDASWLDSPSYGPTPTEATLAMGEEPEPQELHYASLSFLEFEPREPKVQEARSRTEYSEIKICNGGLQEQPDVPGRETPGTIPRSAVLQVHRKWSSTEDAPPWCWAEQEPQFQSHHPTL</sequence>
<proteinExistence type="inferred from homology"/>
<feature type="transmembrane region" description="Helical" evidence="13">
    <location>
        <begin position="600"/>
        <end position="624"/>
    </location>
</feature>
<dbReference type="InterPro" id="IPR051036">
    <property type="entry name" value="SIGLEC"/>
</dbReference>
<dbReference type="PROSITE" id="PS50835">
    <property type="entry name" value="IG_LIKE"/>
    <property type="match status" value="4"/>
</dbReference>
<dbReference type="InterPro" id="IPR036179">
    <property type="entry name" value="Ig-like_dom_sf"/>
</dbReference>
<comment type="similarity">
    <text evidence="11">Belongs to the immunoglobulin superfamily. SIGLEC (sialic acid binding Ig-like lectin) family.</text>
</comment>
<feature type="signal peptide" evidence="14">
    <location>
        <begin position="1"/>
        <end position="16"/>
    </location>
</feature>
<gene>
    <name evidence="16" type="ORF">MONAX_5E004285</name>
</gene>
<evidence type="ECO:0000256" key="9">
    <source>
        <dbReference type="ARBA" id="ARBA00023180"/>
    </source>
</evidence>
<dbReference type="PANTHER" id="PTHR12035">
    <property type="entry name" value="SIALIC ACID BINDING IMMUNOGLOBULIN-LIKE LECTIN"/>
    <property type="match status" value="1"/>
</dbReference>
<dbReference type="PANTHER" id="PTHR12035:SF42">
    <property type="entry name" value="IG-LIKE DOMAIN-CONTAINING PROTEIN"/>
    <property type="match status" value="1"/>
</dbReference>
<dbReference type="Gene3D" id="2.60.40.10">
    <property type="entry name" value="Immunoglobulins"/>
    <property type="match status" value="6"/>
</dbReference>
<keyword evidence="5" id="KW-0130">Cell adhesion</keyword>
<keyword evidence="6 13" id="KW-1133">Transmembrane helix</keyword>
<dbReference type="AlphaFoldDB" id="A0A5E4BY78"/>
<evidence type="ECO:0000256" key="2">
    <source>
        <dbReference type="ARBA" id="ARBA00022692"/>
    </source>
</evidence>
<dbReference type="InterPro" id="IPR013098">
    <property type="entry name" value="Ig_I-set"/>
</dbReference>
<evidence type="ECO:0000256" key="4">
    <source>
        <dbReference type="ARBA" id="ARBA00022734"/>
    </source>
</evidence>
<dbReference type="GO" id="GO:0031348">
    <property type="term" value="P:negative regulation of defense response"/>
    <property type="evidence" value="ECO:0007669"/>
    <property type="project" value="UniProtKB-ARBA"/>
</dbReference>
<keyword evidence="17" id="KW-1185">Reference proteome</keyword>
<evidence type="ECO:0000256" key="10">
    <source>
        <dbReference type="ARBA" id="ARBA00023319"/>
    </source>
</evidence>
<dbReference type="InterPro" id="IPR003598">
    <property type="entry name" value="Ig_sub2"/>
</dbReference>
<dbReference type="FunFam" id="2.60.40.10:FF:000994">
    <property type="entry name" value="Sialic acid binding Ig like lectin 10"/>
    <property type="match status" value="1"/>
</dbReference>
<keyword evidence="4" id="KW-0430">Lectin</keyword>
<feature type="compositionally biased region" description="Polar residues" evidence="12">
    <location>
        <begin position="763"/>
        <end position="772"/>
    </location>
</feature>
<dbReference type="EMBL" id="CABDUW010000704">
    <property type="protein sequence ID" value="VTJ73930.1"/>
    <property type="molecule type" value="Genomic_DNA"/>
</dbReference>
<dbReference type="GO" id="GO:0007155">
    <property type="term" value="P:cell adhesion"/>
    <property type="evidence" value="ECO:0007669"/>
    <property type="project" value="UniProtKB-KW"/>
</dbReference>
<reference evidence="16" key="1">
    <citation type="submission" date="2019-04" db="EMBL/GenBank/DDBJ databases">
        <authorList>
            <person name="Alioto T."/>
            <person name="Alioto T."/>
        </authorList>
    </citation>
    <scope>NUCLEOTIDE SEQUENCE [LARGE SCALE GENOMIC DNA]</scope>
</reference>
<dbReference type="Proteomes" id="UP000335636">
    <property type="component" value="Unassembled WGS sequence"/>
</dbReference>
<keyword evidence="3 14" id="KW-0732">Signal</keyword>
<dbReference type="GO" id="GO:0033691">
    <property type="term" value="F:sialic acid binding"/>
    <property type="evidence" value="ECO:0007669"/>
    <property type="project" value="TreeGrafter"/>
</dbReference>
<feature type="domain" description="Ig-like" evidence="15">
    <location>
        <begin position="20"/>
        <end position="139"/>
    </location>
</feature>
<evidence type="ECO:0000256" key="7">
    <source>
        <dbReference type="ARBA" id="ARBA00023136"/>
    </source>
</evidence>
<comment type="caution">
    <text evidence="16">The sequence shown here is derived from an EMBL/GenBank/DDBJ whole genome shotgun (WGS) entry which is preliminary data.</text>
</comment>
<dbReference type="SMART" id="SM00408">
    <property type="entry name" value="IGc2"/>
    <property type="match status" value="3"/>
</dbReference>
<keyword evidence="9" id="KW-0325">Glycoprotein</keyword>
<dbReference type="Pfam" id="PF13927">
    <property type="entry name" value="Ig_3"/>
    <property type="match status" value="1"/>
</dbReference>
<comment type="subcellular location">
    <subcellularLocation>
        <location evidence="1">Membrane</location>
        <topology evidence="1">Single-pass type I membrane protein</topology>
    </subcellularLocation>
</comment>
<evidence type="ECO:0000256" key="1">
    <source>
        <dbReference type="ARBA" id="ARBA00004479"/>
    </source>
</evidence>
<dbReference type="InterPro" id="IPR013106">
    <property type="entry name" value="Ig_V-set"/>
</dbReference>